<dbReference type="EMBL" id="SAXA01000003">
    <property type="protein sequence ID" value="RXQ96292.1"/>
    <property type="molecule type" value="Genomic_DNA"/>
</dbReference>
<evidence type="ECO:0008006" key="4">
    <source>
        <dbReference type="Google" id="ProtNLM"/>
    </source>
</evidence>
<feature type="transmembrane region" description="Helical" evidence="1">
    <location>
        <begin position="57"/>
        <end position="79"/>
    </location>
</feature>
<name>A0A4V1N0D7_9BACT</name>
<dbReference type="RefSeq" id="WP_164977412.1">
    <property type="nucleotide sequence ID" value="NZ_SAXA01000003.1"/>
</dbReference>
<reference evidence="2 3" key="1">
    <citation type="submission" date="2019-01" db="EMBL/GenBank/DDBJ databases">
        <title>Ancylomarina salipaludis sp. nov., isolated from a salt marsh.</title>
        <authorList>
            <person name="Yoon J.-H."/>
        </authorList>
    </citation>
    <scope>NUCLEOTIDE SEQUENCE [LARGE SCALE GENOMIC DNA]</scope>
    <source>
        <strain evidence="2 3">SHSM-M15</strain>
    </source>
</reference>
<comment type="caution">
    <text evidence="2">The sequence shown here is derived from an EMBL/GenBank/DDBJ whole genome shotgun (WGS) entry which is preliminary data.</text>
</comment>
<organism evidence="2 3">
    <name type="scientific">Ancylomarina salipaludis</name>
    <dbReference type="NCBI Taxonomy" id="2501299"/>
    <lineage>
        <taxon>Bacteria</taxon>
        <taxon>Pseudomonadati</taxon>
        <taxon>Bacteroidota</taxon>
        <taxon>Bacteroidia</taxon>
        <taxon>Marinilabiliales</taxon>
        <taxon>Marinifilaceae</taxon>
        <taxon>Ancylomarina</taxon>
    </lineage>
</organism>
<evidence type="ECO:0000313" key="2">
    <source>
        <dbReference type="EMBL" id="RXQ96292.1"/>
    </source>
</evidence>
<keyword evidence="3" id="KW-1185">Reference proteome</keyword>
<evidence type="ECO:0000313" key="3">
    <source>
        <dbReference type="Proteomes" id="UP000289703"/>
    </source>
</evidence>
<protein>
    <recommendedName>
        <fullName evidence="4">DUF4760 domain-containing protein</fullName>
    </recommendedName>
</protein>
<sequence length="251" mass="29539">MTRLKYLYKRKSEGIFLWILTFISVFLIIKSSDDPLLPLLEGGIFESIFHQFSYGNLIVQTISLGFVVSLIFYLIVVYIPNKRKEKDVDPYVKIQCESIIFSSSVIIKDIISKSDSGHDFKNLTIEQFKEICEKVNPLDHITKFHNGIGNYFDQHLGYKINNNWIRIEEEVDNLLKLLPHIDTGILNRIYDLKNCTFRIFAKDLSQVEKFKNDNLNAWSEPLFEIYTLSKELREYSSLYFKTDLKNDPWNK</sequence>
<dbReference type="AlphaFoldDB" id="A0A4V1N0D7"/>
<keyword evidence="1" id="KW-0472">Membrane</keyword>
<feature type="transmembrane region" description="Helical" evidence="1">
    <location>
        <begin position="12"/>
        <end position="29"/>
    </location>
</feature>
<keyword evidence="1" id="KW-0812">Transmembrane</keyword>
<gene>
    <name evidence="2" type="ORF">EO244_05525</name>
</gene>
<evidence type="ECO:0000256" key="1">
    <source>
        <dbReference type="SAM" id="Phobius"/>
    </source>
</evidence>
<accession>A0A4V1N0D7</accession>
<proteinExistence type="predicted"/>
<dbReference type="Proteomes" id="UP000289703">
    <property type="component" value="Unassembled WGS sequence"/>
</dbReference>
<keyword evidence="1" id="KW-1133">Transmembrane helix</keyword>